<dbReference type="STRING" id="1071381.G8C290"/>
<gene>
    <name evidence="12" type="primary">TPHA0P01100</name>
    <name evidence="12" type="ordered locus">TPHA_0P01100</name>
</gene>
<sequence length="381" mass="44195">MSVRLLEGLTELRNALIEKTQELKNTNVDAIELINARFNVPEKNQNKAQNDIENIINIIINYESKLKELIVSLNNEYRGFKINWQKSMTYDYPDELTIVQFNEEYMTGKTKLELQNIIDNLVCNVDWFSEYKKDFKETIKQMNDKNASEIDEKRERIIKSHLIESQNDNLTNNEVNDANTDSRAKMSWTFEDKGVTSKSKLLNTTKKLTNNLIKGNQILQSSVLQSDLNLDELRQQTSSMQIMNDKYLQFEIVFNKTSQLVRRLEKASQQEKRDVYLSLGFLAMCIFWILWRRVFKVPVKIGLWIVFKFFKYILVSIGFVKKVSNTINSDIISDEIINTIASTIVSTTVSNITGTISSDIENNIEQVVDAAMDRILAHDEL</sequence>
<dbReference type="GO" id="GO:0006890">
    <property type="term" value="P:retrograde vesicle-mediated transport, Golgi to endoplasmic reticulum"/>
    <property type="evidence" value="ECO:0007669"/>
    <property type="project" value="EnsemblFungi"/>
</dbReference>
<dbReference type="AlphaFoldDB" id="G8C290"/>
<dbReference type="KEGG" id="tpf:TPHA_0P01100"/>
<keyword evidence="13" id="KW-1185">Reference proteome</keyword>
<dbReference type="RefSeq" id="XP_003688702.1">
    <property type="nucleotide sequence ID" value="XM_003688654.1"/>
</dbReference>
<dbReference type="OMA" id="FINDIRL"/>
<organism evidence="12 13">
    <name type="scientific">Tetrapisispora phaffii (strain ATCC 24235 / CBS 4417 / NBRC 1672 / NRRL Y-8282 / UCD 70-5)</name>
    <name type="common">Yeast</name>
    <name type="synonym">Fabospora phaffii</name>
    <dbReference type="NCBI Taxonomy" id="1071381"/>
    <lineage>
        <taxon>Eukaryota</taxon>
        <taxon>Fungi</taxon>
        <taxon>Dikarya</taxon>
        <taxon>Ascomycota</taxon>
        <taxon>Saccharomycotina</taxon>
        <taxon>Saccharomycetes</taxon>
        <taxon>Saccharomycetales</taxon>
        <taxon>Saccharomycetaceae</taxon>
        <taxon>Tetrapisispora</taxon>
    </lineage>
</organism>
<feature type="transmembrane region" description="Helical" evidence="10">
    <location>
        <begin position="301"/>
        <end position="320"/>
    </location>
</feature>
<keyword evidence="2" id="KW-0813">Transport</keyword>
<keyword evidence="6 10" id="KW-1133">Transmembrane helix</keyword>
<keyword evidence="7" id="KW-0175">Coiled coil</keyword>
<dbReference type="GO" id="GO:0031201">
    <property type="term" value="C:SNARE complex"/>
    <property type="evidence" value="ECO:0007669"/>
    <property type="project" value="EnsemblFungi"/>
</dbReference>
<keyword evidence="4" id="KW-0256">Endoplasmic reticulum</keyword>
<protein>
    <recommendedName>
        <fullName evidence="11">Sec20 C-terminal domain-containing protein</fullName>
    </recommendedName>
</protein>
<dbReference type="PANTHER" id="PTHR12825:SF0">
    <property type="entry name" value="VESICLE TRANSPORT PROTEIN SEC20"/>
    <property type="match status" value="1"/>
</dbReference>
<evidence type="ECO:0000256" key="5">
    <source>
        <dbReference type="ARBA" id="ARBA00022892"/>
    </source>
</evidence>
<keyword evidence="5" id="KW-0931">ER-Golgi transport</keyword>
<comment type="subcellular location">
    <subcellularLocation>
        <location evidence="1">Endoplasmic reticulum membrane</location>
        <topology evidence="1">Single-pass type IV membrane protein</topology>
    </subcellularLocation>
</comment>
<evidence type="ECO:0000256" key="7">
    <source>
        <dbReference type="ARBA" id="ARBA00023054"/>
    </source>
</evidence>
<dbReference type="InterPro" id="IPR056173">
    <property type="entry name" value="Sec20_C"/>
</dbReference>
<feature type="transmembrane region" description="Helical" evidence="10">
    <location>
        <begin position="275"/>
        <end position="295"/>
    </location>
</feature>
<evidence type="ECO:0000313" key="13">
    <source>
        <dbReference type="Proteomes" id="UP000005666"/>
    </source>
</evidence>
<evidence type="ECO:0000256" key="1">
    <source>
        <dbReference type="ARBA" id="ARBA00004163"/>
    </source>
</evidence>
<evidence type="ECO:0000256" key="4">
    <source>
        <dbReference type="ARBA" id="ARBA00022824"/>
    </source>
</evidence>
<evidence type="ECO:0000256" key="6">
    <source>
        <dbReference type="ARBA" id="ARBA00022989"/>
    </source>
</evidence>
<feature type="domain" description="Sec20 C-terminal" evidence="11">
    <location>
        <begin position="204"/>
        <end position="294"/>
    </location>
</feature>
<dbReference type="GeneID" id="11530926"/>
<reference evidence="12 13" key="1">
    <citation type="journal article" date="2011" name="Proc. Natl. Acad. Sci. U.S.A.">
        <title>Evolutionary erosion of yeast sex chromosomes by mating-type switching accidents.</title>
        <authorList>
            <person name="Gordon J.L."/>
            <person name="Armisen D."/>
            <person name="Proux-Wera E."/>
            <person name="Oheigeartaigh S.S."/>
            <person name="Byrne K.P."/>
            <person name="Wolfe K.H."/>
        </authorList>
    </citation>
    <scope>NUCLEOTIDE SEQUENCE [LARGE SCALE GENOMIC DNA]</scope>
    <source>
        <strain evidence="13">ATCC 24235 / CBS 4417 / NBRC 1672 / NRRL Y-8282 / UCD 70-5</strain>
    </source>
</reference>
<keyword evidence="3 10" id="KW-0812">Transmembrane</keyword>
<evidence type="ECO:0000256" key="2">
    <source>
        <dbReference type="ARBA" id="ARBA00022448"/>
    </source>
</evidence>
<evidence type="ECO:0000256" key="9">
    <source>
        <dbReference type="ARBA" id="ARBA00037934"/>
    </source>
</evidence>
<dbReference type="PANTHER" id="PTHR12825">
    <property type="entry name" value="BNIP1-RELATED"/>
    <property type="match status" value="1"/>
</dbReference>
<dbReference type="EMBL" id="HE612871">
    <property type="protein sequence ID" value="CCE66268.1"/>
    <property type="molecule type" value="Genomic_DNA"/>
</dbReference>
<dbReference type="InterPro" id="IPR005606">
    <property type="entry name" value="Sec20"/>
</dbReference>
<evidence type="ECO:0000256" key="3">
    <source>
        <dbReference type="ARBA" id="ARBA00022692"/>
    </source>
</evidence>
<dbReference type="Proteomes" id="UP000005666">
    <property type="component" value="Chromosome 16"/>
</dbReference>
<evidence type="ECO:0000256" key="10">
    <source>
        <dbReference type="SAM" id="Phobius"/>
    </source>
</evidence>
<dbReference type="GO" id="GO:0005484">
    <property type="term" value="F:SNAP receptor activity"/>
    <property type="evidence" value="ECO:0007669"/>
    <property type="project" value="InterPro"/>
</dbReference>
<dbReference type="GO" id="GO:0005789">
    <property type="term" value="C:endoplasmic reticulum membrane"/>
    <property type="evidence" value="ECO:0007669"/>
    <property type="project" value="UniProtKB-SubCell"/>
</dbReference>
<name>G8C290_TETPH</name>
<accession>G8C290</accession>
<evidence type="ECO:0000259" key="11">
    <source>
        <dbReference type="Pfam" id="PF03908"/>
    </source>
</evidence>
<keyword evidence="8 10" id="KW-0472">Membrane</keyword>
<dbReference type="OrthoDB" id="46868at2759"/>
<dbReference type="HOGENOM" id="CLU_046734_0_0_1"/>
<evidence type="ECO:0000313" key="12">
    <source>
        <dbReference type="EMBL" id="CCE66268.1"/>
    </source>
</evidence>
<comment type="similarity">
    <text evidence="9">Belongs to the SEC20 family.</text>
</comment>
<proteinExistence type="inferred from homology"/>
<evidence type="ECO:0000256" key="8">
    <source>
        <dbReference type="ARBA" id="ARBA00023136"/>
    </source>
</evidence>
<dbReference type="Pfam" id="PF03908">
    <property type="entry name" value="Sec20"/>
    <property type="match status" value="1"/>
</dbReference>
<dbReference type="eggNOG" id="ENOG502S7WD">
    <property type="taxonomic scope" value="Eukaryota"/>
</dbReference>